<evidence type="ECO:0000313" key="7">
    <source>
        <dbReference type="EMBL" id="EFU77532.1"/>
    </source>
</evidence>
<feature type="transmembrane region" description="Helical" evidence="6">
    <location>
        <begin position="95"/>
        <end position="123"/>
    </location>
</feature>
<reference evidence="7 8" key="1">
    <citation type="submission" date="2010-12" db="EMBL/GenBank/DDBJ databases">
        <authorList>
            <person name="Muzny D."/>
            <person name="Qin X."/>
            <person name="Deng J."/>
            <person name="Jiang H."/>
            <person name="Liu Y."/>
            <person name="Qu J."/>
            <person name="Song X.-Z."/>
            <person name="Zhang L."/>
            <person name="Thornton R."/>
            <person name="Coyle M."/>
            <person name="Francisco L."/>
            <person name="Jackson L."/>
            <person name="Javaid M."/>
            <person name="Korchina V."/>
            <person name="Kovar C."/>
            <person name="Mata R."/>
            <person name="Mathew T."/>
            <person name="Ngo R."/>
            <person name="Nguyen L."/>
            <person name="Nguyen N."/>
            <person name="Okwuonu G."/>
            <person name="Ongeri F."/>
            <person name="Pham C."/>
            <person name="Simmons D."/>
            <person name="Wilczek-Boney K."/>
            <person name="Hale W."/>
            <person name="Jakkamsetti A."/>
            <person name="Pham P."/>
            <person name="Ruth R."/>
            <person name="San Lucas F."/>
            <person name="Warren J."/>
            <person name="Zhang J."/>
            <person name="Zhao Z."/>
            <person name="Zhou C."/>
            <person name="Zhu D."/>
            <person name="Lee S."/>
            <person name="Bess C."/>
            <person name="Blankenburg K."/>
            <person name="Forbes L."/>
            <person name="Fu Q."/>
            <person name="Gubbala S."/>
            <person name="Hirani K."/>
            <person name="Jayaseelan J.C."/>
            <person name="Lara F."/>
            <person name="Munidasa M."/>
            <person name="Palculict T."/>
            <person name="Patil S."/>
            <person name="Pu L.-L."/>
            <person name="Saada N."/>
            <person name="Tang L."/>
            <person name="Weissenberger G."/>
            <person name="Zhu Y."/>
            <person name="Hemphill L."/>
            <person name="Shang Y."/>
            <person name="Youmans B."/>
            <person name="Ayvaz T."/>
            <person name="Ross M."/>
            <person name="Santibanez J."/>
            <person name="Aqrawi P."/>
            <person name="Gross S."/>
            <person name="Joshi V."/>
            <person name="Fowler G."/>
            <person name="Nazareth L."/>
            <person name="Reid J."/>
            <person name="Worley K."/>
            <person name="Petrosino J."/>
            <person name="Highlander S."/>
            <person name="Gibbs R."/>
        </authorList>
    </citation>
    <scope>NUCLEOTIDE SEQUENCE [LARGE SCALE GENOMIC DNA]</scope>
    <source>
        <strain evidence="7 8">DSM 3986</strain>
    </source>
</reference>
<dbReference type="Proteomes" id="UP000003434">
    <property type="component" value="Unassembled WGS sequence"/>
</dbReference>
<evidence type="ECO:0000256" key="3">
    <source>
        <dbReference type="ARBA" id="ARBA00022692"/>
    </source>
</evidence>
<keyword evidence="3 6" id="KW-0812">Transmembrane</keyword>
<organism evidence="7 8">
    <name type="scientific">Lachnoanaerobaculum saburreum DSM 3986</name>
    <dbReference type="NCBI Taxonomy" id="887325"/>
    <lineage>
        <taxon>Bacteria</taxon>
        <taxon>Bacillati</taxon>
        <taxon>Bacillota</taxon>
        <taxon>Clostridia</taxon>
        <taxon>Lachnospirales</taxon>
        <taxon>Lachnospiraceae</taxon>
        <taxon>Lachnoanaerobaculum</taxon>
    </lineage>
</organism>
<feature type="transmembrane region" description="Helical" evidence="6">
    <location>
        <begin position="213"/>
        <end position="233"/>
    </location>
</feature>
<gene>
    <name evidence="7" type="ORF">HMPREF0381_0621</name>
</gene>
<evidence type="ECO:0000256" key="4">
    <source>
        <dbReference type="ARBA" id="ARBA00022989"/>
    </source>
</evidence>
<feature type="transmembrane region" description="Helical" evidence="6">
    <location>
        <begin position="368"/>
        <end position="389"/>
    </location>
</feature>
<evidence type="ECO:0000256" key="6">
    <source>
        <dbReference type="SAM" id="Phobius"/>
    </source>
</evidence>
<feature type="transmembrane region" description="Helical" evidence="6">
    <location>
        <begin position="245"/>
        <end position="268"/>
    </location>
</feature>
<dbReference type="Gene3D" id="1.20.1740.10">
    <property type="entry name" value="Amino acid/polyamine transporter I"/>
    <property type="match status" value="1"/>
</dbReference>
<dbReference type="Pfam" id="PF13520">
    <property type="entry name" value="AA_permease_2"/>
    <property type="match status" value="1"/>
</dbReference>
<feature type="transmembrane region" description="Helical" evidence="6">
    <location>
        <begin position="51"/>
        <end position="74"/>
    </location>
</feature>
<dbReference type="HOGENOM" id="CLU_007946_15_13_9"/>
<feature type="transmembrane region" description="Helical" evidence="6">
    <location>
        <begin position="343"/>
        <end position="362"/>
    </location>
</feature>
<comment type="subcellular location">
    <subcellularLocation>
        <location evidence="1">Cell membrane</location>
        <topology evidence="1">Multi-pass membrane protein</topology>
    </subcellularLocation>
</comment>
<keyword evidence="4 6" id="KW-1133">Transmembrane helix</keyword>
<evidence type="ECO:0000256" key="1">
    <source>
        <dbReference type="ARBA" id="ARBA00004651"/>
    </source>
</evidence>
<protein>
    <submittedName>
        <fullName evidence="7">Amino acid permease</fullName>
    </submittedName>
</protein>
<dbReference type="eggNOG" id="COG0531">
    <property type="taxonomic scope" value="Bacteria"/>
</dbReference>
<feature type="transmembrane region" description="Helical" evidence="6">
    <location>
        <begin position="438"/>
        <end position="455"/>
    </location>
</feature>
<accession>E6LKY6</accession>
<dbReference type="PANTHER" id="PTHR42770">
    <property type="entry name" value="AMINO ACID TRANSPORTER-RELATED"/>
    <property type="match status" value="1"/>
</dbReference>
<dbReference type="EMBL" id="AEPW01000014">
    <property type="protein sequence ID" value="EFU77532.1"/>
    <property type="molecule type" value="Genomic_DNA"/>
</dbReference>
<proteinExistence type="predicted"/>
<dbReference type="AlphaFoldDB" id="E6LKY6"/>
<dbReference type="RefSeq" id="WP_008750391.1">
    <property type="nucleotide sequence ID" value="NZ_GL622296.1"/>
</dbReference>
<keyword evidence="2" id="KW-1003">Cell membrane</keyword>
<feature type="transmembrane region" description="Helical" evidence="6">
    <location>
        <begin position="175"/>
        <end position="193"/>
    </location>
</feature>
<evidence type="ECO:0000256" key="5">
    <source>
        <dbReference type="ARBA" id="ARBA00023136"/>
    </source>
</evidence>
<evidence type="ECO:0000313" key="8">
    <source>
        <dbReference type="Proteomes" id="UP000003434"/>
    </source>
</evidence>
<keyword evidence="5 6" id="KW-0472">Membrane</keyword>
<feature type="transmembrane region" description="Helical" evidence="6">
    <location>
        <begin position="297"/>
        <end position="322"/>
    </location>
</feature>
<dbReference type="InterPro" id="IPR002293">
    <property type="entry name" value="AA/rel_permease1"/>
</dbReference>
<name>E6LKY6_9FIRM</name>
<dbReference type="PANTHER" id="PTHR42770:SF7">
    <property type="entry name" value="MEMBRANE PROTEIN"/>
    <property type="match status" value="1"/>
</dbReference>
<dbReference type="PIRSF" id="PIRSF006060">
    <property type="entry name" value="AA_transporter"/>
    <property type="match status" value="1"/>
</dbReference>
<sequence length="460" mass="50090">MNNEKKVIDSEVNRFDRILKERDVFAIAFGAMIGWGWVVLVGSWVNSAGSLGAMISFLIAACMIIFEGLVYAELTSAMPFTGGEQQFSMRAMGKTGSFICTWGIILSYIGVVAFEACALPSVLQYIFPHMMKGYMYTIAGFDVHASWVAVGSASALIITVLNIRGVEAVAKVQNLLTYIIALIGVALIALSVAKGNVNNMNPLFEDGYKGILSVTVMTPFMFLGFGVIPQAAEEINVPFKKVGKIMIFSIAMAAVWYIAIIFAVSLAMNADEMLSAKLVTADAMRKLCNNQKVAADIVIIGGVAGILSSWNSFFIGGSRAIFALSQINLIPGVFSKLHKKYKTPYISIIFIGVLSMTAPFFGHQMLTWLTNVGSFGAVLAYFFVALSFILLRKNEPDMKRPYKVRFPKLVGTMAVILTGAMLILYLPGLPSGFSKEELIIAALWILLGIVCYIISSTKHR</sequence>
<feature type="transmembrane region" description="Helical" evidence="6">
    <location>
        <begin position="409"/>
        <end position="426"/>
    </location>
</feature>
<evidence type="ECO:0000256" key="2">
    <source>
        <dbReference type="ARBA" id="ARBA00022475"/>
    </source>
</evidence>
<dbReference type="InterPro" id="IPR050367">
    <property type="entry name" value="APC_superfamily"/>
</dbReference>
<dbReference type="GO" id="GO:0022857">
    <property type="term" value="F:transmembrane transporter activity"/>
    <property type="evidence" value="ECO:0007669"/>
    <property type="project" value="InterPro"/>
</dbReference>
<feature type="transmembrane region" description="Helical" evidence="6">
    <location>
        <begin position="143"/>
        <end position="163"/>
    </location>
</feature>
<comment type="caution">
    <text evidence="7">The sequence shown here is derived from an EMBL/GenBank/DDBJ whole genome shotgun (WGS) entry which is preliminary data.</text>
</comment>
<feature type="transmembrane region" description="Helical" evidence="6">
    <location>
        <begin position="24"/>
        <end position="45"/>
    </location>
</feature>
<dbReference type="GO" id="GO:0005886">
    <property type="term" value="C:plasma membrane"/>
    <property type="evidence" value="ECO:0007669"/>
    <property type="project" value="UniProtKB-SubCell"/>
</dbReference>